<dbReference type="KEGG" id="step:IC006_2480"/>
<keyword evidence="1" id="KW-0472">Membrane</keyword>
<reference evidence="5" key="1">
    <citation type="submission" date="2018-09" db="EMBL/GenBank/DDBJ databases">
        <title>Complete Genome Sequencing of Sulfolobus sp. JCM 16834.</title>
        <authorList>
            <person name="Kato S."/>
            <person name="Itoh T."/>
            <person name="Ohkuma M."/>
        </authorList>
    </citation>
    <scope>NUCLEOTIDE SEQUENCE [LARGE SCALE GENOMIC DNA]</scope>
    <source>
        <strain evidence="5">IC-007</strain>
    </source>
</reference>
<dbReference type="Proteomes" id="UP000325030">
    <property type="component" value="Chromosome"/>
</dbReference>
<evidence type="ECO:0000313" key="2">
    <source>
        <dbReference type="EMBL" id="BBG25145.1"/>
    </source>
</evidence>
<sequence>MDFGVVIAITFLIILMTRSIIKESLKSDRPTLVESMRNAKGEKTAIDRRVYVKNNAISSPISLALKIGFIFSLTEAISSGLIFAYFVDVLHVTTVTSTDIVVSFMLEFIFETLAAILILPRIGLFKEVKPGEVKIIGLSDQSGGLTMEFISLSRSIRSL</sequence>
<dbReference type="AlphaFoldDB" id="A0A510E5W4"/>
<protein>
    <submittedName>
        <fullName evidence="3">Uncharacterized protein</fullName>
    </submittedName>
</protein>
<feature type="transmembrane region" description="Helical" evidence="1">
    <location>
        <begin position="63"/>
        <end position="87"/>
    </location>
</feature>
<evidence type="ECO:0000313" key="5">
    <source>
        <dbReference type="Proteomes" id="UP000325030"/>
    </source>
</evidence>
<evidence type="ECO:0000313" key="3">
    <source>
        <dbReference type="EMBL" id="BBG27932.1"/>
    </source>
</evidence>
<evidence type="ECO:0000256" key="1">
    <source>
        <dbReference type="SAM" id="Phobius"/>
    </source>
</evidence>
<keyword evidence="1" id="KW-1133">Transmembrane helix</keyword>
<dbReference type="EMBL" id="AP018929">
    <property type="protein sequence ID" value="BBG25145.1"/>
    <property type="molecule type" value="Genomic_DNA"/>
</dbReference>
<organism evidence="3 5">
    <name type="scientific">Sulfuracidifex tepidarius</name>
    <dbReference type="NCBI Taxonomy" id="1294262"/>
    <lineage>
        <taxon>Archaea</taxon>
        <taxon>Thermoproteota</taxon>
        <taxon>Thermoprotei</taxon>
        <taxon>Sulfolobales</taxon>
        <taxon>Sulfolobaceae</taxon>
        <taxon>Sulfuracidifex</taxon>
    </lineage>
</organism>
<keyword evidence="4" id="KW-1185">Reference proteome</keyword>
<reference evidence="3 4" key="2">
    <citation type="journal article" date="2020" name="Int. J. Syst. Evol. Microbiol.">
        <title>Sulfuracidifex tepidarius gen. nov., sp. nov. and transfer of Sulfolobus metallicus Huber and Stetter 1992 to the genus Sulfuracidifex as Sulfuracidifex metallicus comb. nov.</title>
        <authorList>
            <person name="Itoh T."/>
            <person name="Miura T."/>
            <person name="Sakai H.D."/>
            <person name="Kato S."/>
            <person name="Ohkuma M."/>
            <person name="Takashina T."/>
        </authorList>
    </citation>
    <scope>NUCLEOTIDE SEQUENCE</scope>
    <source>
        <strain evidence="2 4">IC-006</strain>
        <strain evidence="3">IC-007</strain>
    </source>
</reference>
<feature type="transmembrane region" description="Helical" evidence="1">
    <location>
        <begin position="6"/>
        <end position="21"/>
    </location>
</feature>
<evidence type="ECO:0000313" key="4">
    <source>
        <dbReference type="Proteomes" id="UP000322983"/>
    </source>
</evidence>
<keyword evidence="1" id="KW-0812">Transmembrane</keyword>
<dbReference type="Proteomes" id="UP000322983">
    <property type="component" value="Chromosome"/>
</dbReference>
<accession>A0A510DY63</accession>
<proteinExistence type="predicted"/>
<gene>
    <name evidence="2" type="ORF">IC006_2480</name>
    <name evidence="3" type="ORF">IC007_2487</name>
</gene>
<feature type="transmembrane region" description="Helical" evidence="1">
    <location>
        <begin position="99"/>
        <end position="119"/>
    </location>
</feature>
<name>A0A510E5W4_9CREN</name>
<accession>A0A510E5W4</accession>
<dbReference type="EMBL" id="AP018930">
    <property type="protein sequence ID" value="BBG27932.1"/>
    <property type="molecule type" value="Genomic_DNA"/>
</dbReference>